<evidence type="ECO:0000256" key="1">
    <source>
        <dbReference type="PROSITE-ProRule" id="PRU00276"/>
    </source>
</evidence>
<feature type="binding site" evidence="1">
    <location>
        <position position="78"/>
    </location>
    <ligand>
        <name>Zn(2+)</name>
        <dbReference type="ChEBI" id="CHEBI:29105"/>
        <note>catalytic</note>
    </ligand>
</feature>
<keyword evidence="3" id="KW-1185">Reference proteome</keyword>
<feature type="binding site" evidence="1">
    <location>
        <position position="74"/>
    </location>
    <ligand>
        <name>Zn(2+)</name>
        <dbReference type="ChEBI" id="CHEBI:29105"/>
        <note>catalytic</note>
    </ligand>
</feature>
<dbReference type="InterPro" id="IPR001590">
    <property type="entry name" value="Peptidase_M12B"/>
</dbReference>
<dbReference type="PANTHER" id="PTHR11905">
    <property type="entry name" value="ADAM A DISINTEGRIN AND METALLOPROTEASE DOMAIN"/>
    <property type="match status" value="1"/>
</dbReference>
<feature type="active site" evidence="1">
    <location>
        <position position="75"/>
    </location>
</feature>
<dbReference type="GO" id="GO:0004222">
    <property type="term" value="F:metalloendopeptidase activity"/>
    <property type="evidence" value="ECO:0007669"/>
    <property type="project" value="InterPro"/>
</dbReference>
<dbReference type="Gene3D" id="3.40.390.10">
    <property type="entry name" value="Collagenase (Catalytic Domain)"/>
    <property type="match status" value="1"/>
</dbReference>
<dbReference type="Proteomes" id="UP000694866">
    <property type="component" value="Unplaced"/>
</dbReference>
<comment type="caution">
    <text evidence="1">Lacks conserved residue(s) required for the propagation of feature annotation.</text>
</comment>
<dbReference type="GeneID" id="105268977"/>
<dbReference type="GO" id="GO:0046872">
    <property type="term" value="F:metal ion binding"/>
    <property type="evidence" value="ECO:0007669"/>
    <property type="project" value="UniProtKB-KW"/>
</dbReference>
<reference evidence="4" key="1">
    <citation type="submission" date="2025-08" db="UniProtKB">
        <authorList>
            <consortium name="RefSeq"/>
        </authorList>
    </citation>
    <scope>IDENTIFICATION</scope>
    <source>
        <strain evidence="4">USDA-PBARC FA_bdor</strain>
        <tissue evidence="4">Whole organism</tissue>
    </source>
</reference>
<organism evidence="3 4">
    <name type="scientific">Fopius arisanus</name>
    <dbReference type="NCBI Taxonomy" id="64838"/>
    <lineage>
        <taxon>Eukaryota</taxon>
        <taxon>Metazoa</taxon>
        <taxon>Ecdysozoa</taxon>
        <taxon>Arthropoda</taxon>
        <taxon>Hexapoda</taxon>
        <taxon>Insecta</taxon>
        <taxon>Pterygota</taxon>
        <taxon>Neoptera</taxon>
        <taxon>Endopterygota</taxon>
        <taxon>Hymenoptera</taxon>
        <taxon>Apocrita</taxon>
        <taxon>Ichneumonoidea</taxon>
        <taxon>Braconidae</taxon>
        <taxon>Opiinae</taxon>
        <taxon>Fopius</taxon>
    </lineage>
</organism>
<evidence type="ECO:0000313" key="4">
    <source>
        <dbReference type="RefSeq" id="XP_011307221.1"/>
    </source>
</evidence>
<keyword evidence="1" id="KW-0862">Zinc</keyword>
<dbReference type="SUPFAM" id="SSF55486">
    <property type="entry name" value="Metalloproteases ('zincins'), catalytic domain"/>
    <property type="match status" value="1"/>
</dbReference>
<dbReference type="OrthoDB" id="7699651at2759"/>
<name>A0A9R1TDN9_9HYME</name>
<evidence type="ECO:0000259" key="2">
    <source>
        <dbReference type="PROSITE" id="PS50215"/>
    </source>
</evidence>
<dbReference type="Pfam" id="PF13582">
    <property type="entry name" value="Reprolysin_3"/>
    <property type="match status" value="1"/>
</dbReference>
<accession>A0A9R1TDN9</accession>
<dbReference type="PROSITE" id="PS50215">
    <property type="entry name" value="ADAM_MEPRO"/>
    <property type="match status" value="1"/>
</dbReference>
<dbReference type="InterPro" id="IPR024079">
    <property type="entry name" value="MetalloPept_cat_dom_sf"/>
</dbReference>
<gene>
    <name evidence="4" type="primary">LOC105268977</name>
</gene>
<feature type="domain" description="Peptidase M12B" evidence="2">
    <location>
        <begin position="1"/>
        <end position="123"/>
    </location>
</feature>
<feature type="disulfide bond" evidence="1">
    <location>
        <begin position="89"/>
        <end position="113"/>
    </location>
</feature>
<dbReference type="GO" id="GO:0006509">
    <property type="term" value="P:membrane protein ectodomain proteolysis"/>
    <property type="evidence" value="ECO:0007669"/>
    <property type="project" value="TreeGrafter"/>
</dbReference>
<dbReference type="AlphaFoldDB" id="A0A9R1TDN9"/>
<dbReference type="PANTHER" id="PTHR11905:SF249">
    <property type="entry name" value="SOL NARAE, ISOFORM C"/>
    <property type="match status" value="1"/>
</dbReference>
<feature type="binding site" evidence="1">
    <location>
        <position position="84"/>
    </location>
    <ligand>
        <name>Zn(2+)</name>
        <dbReference type="ChEBI" id="CHEBI:29105"/>
        <note>catalytic</note>
    </ligand>
</feature>
<sequence length="123" mass="13426">MNTYFYPDGQIPAHWDITIAMTKMDLYDKESGKGLLGYANVEGACAVYSFSKTTLAIGVIEDNGAYSGIQTGAHELGHLFGATHDGEHCGMNEGFVMAPFSGSFKNSYYWSECSIRAISTFIK</sequence>
<proteinExistence type="predicted"/>
<keyword evidence="1" id="KW-1015">Disulfide bond</keyword>
<protein>
    <submittedName>
        <fullName evidence="4">Venom metalloproteinase 3-like</fullName>
    </submittedName>
</protein>
<evidence type="ECO:0000313" key="3">
    <source>
        <dbReference type="Proteomes" id="UP000694866"/>
    </source>
</evidence>
<dbReference type="KEGG" id="fas:105268977"/>
<dbReference type="RefSeq" id="XP_011307221.1">
    <property type="nucleotide sequence ID" value="XM_011308919.1"/>
</dbReference>
<keyword evidence="1" id="KW-0479">Metal-binding</keyword>